<feature type="transmembrane region" description="Helical" evidence="3">
    <location>
        <begin position="7"/>
        <end position="28"/>
    </location>
</feature>
<proteinExistence type="predicted"/>
<dbReference type="EMBL" id="JBHTKI010000006">
    <property type="protein sequence ID" value="MFD1030485.1"/>
    <property type="molecule type" value="Genomic_DNA"/>
</dbReference>
<evidence type="ECO:0000313" key="4">
    <source>
        <dbReference type="EMBL" id="MFD1030485.1"/>
    </source>
</evidence>
<comment type="caution">
    <text evidence="4">The sequence shown here is derived from an EMBL/GenBank/DDBJ whole genome shotgun (WGS) entry which is preliminary data.</text>
</comment>
<dbReference type="Pfam" id="PF07963">
    <property type="entry name" value="N_methyl"/>
    <property type="match status" value="1"/>
</dbReference>
<keyword evidence="2" id="KW-0178">Competence</keyword>
<evidence type="ECO:0000256" key="1">
    <source>
        <dbReference type="ARBA" id="ARBA00004241"/>
    </source>
</evidence>
<dbReference type="Proteomes" id="UP001597109">
    <property type="component" value="Unassembled WGS sequence"/>
</dbReference>
<keyword evidence="5" id="KW-1185">Reference proteome</keyword>
<protein>
    <submittedName>
        <fullName evidence="4">Prepilin-type N-terminal cleavage/methylation domain-containing protein</fullName>
    </submittedName>
</protein>
<accession>A0ABW3L8Q9</accession>
<keyword evidence="3" id="KW-0472">Membrane</keyword>
<organism evidence="4 5">
    <name type="scientific">Metaplanococcus flavidus</name>
    <dbReference type="NCBI Taxonomy" id="569883"/>
    <lineage>
        <taxon>Bacteria</taxon>
        <taxon>Bacillati</taxon>
        <taxon>Bacillota</taxon>
        <taxon>Bacilli</taxon>
        <taxon>Bacillales</taxon>
        <taxon>Caryophanaceae</taxon>
        <taxon>Metaplanococcus</taxon>
    </lineage>
</organism>
<dbReference type="PROSITE" id="PS00409">
    <property type="entry name" value="PROKAR_NTER_METHYL"/>
    <property type="match status" value="1"/>
</dbReference>
<gene>
    <name evidence="4" type="ORF">ACFQ1X_03500</name>
</gene>
<keyword evidence="3" id="KW-0812">Transmembrane</keyword>
<evidence type="ECO:0000256" key="2">
    <source>
        <dbReference type="ARBA" id="ARBA00023287"/>
    </source>
</evidence>
<keyword evidence="3" id="KW-1133">Transmembrane helix</keyword>
<evidence type="ECO:0000256" key="3">
    <source>
        <dbReference type="SAM" id="Phobius"/>
    </source>
</evidence>
<comment type="subcellular location">
    <subcellularLocation>
        <location evidence="1">Cell surface</location>
    </subcellularLocation>
</comment>
<name>A0ABW3L8Q9_9BACL</name>
<dbReference type="InterPro" id="IPR012902">
    <property type="entry name" value="N_methyl_site"/>
</dbReference>
<dbReference type="RefSeq" id="WP_379081370.1">
    <property type="nucleotide sequence ID" value="NZ_JBHTKI010000006.1"/>
</dbReference>
<sequence>MKLNQKGITLVELIAGLSLVSIIAIIAWSSISIGMRHGAGETSKTIMQQDVNLMVSSLMAAHRGSEKYSIIFEDDQLKIDSCDENGDCELNEIHSKYNFTGSIVNEVVVDTSIVNPVIFVDLRPESEHTEITLKITDLNNDNRSLTIETTLSRLLTNSN</sequence>
<reference evidence="5" key="1">
    <citation type="journal article" date="2019" name="Int. J. Syst. Evol. Microbiol.">
        <title>The Global Catalogue of Microorganisms (GCM) 10K type strain sequencing project: providing services to taxonomists for standard genome sequencing and annotation.</title>
        <authorList>
            <consortium name="The Broad Institute Genomics Platform"/>
            <consortium name="The Broad Institute Genome Sequencing Center for Infectious Disease"/>
            <person name="Wu L."/>
            <person name="Ma J."/>
        </authorList>
    </citation>
    <scope>NUCLEOTIDE SEQUENCE [LARGE SCALE GENOMIC DNA]</scope>
    <source>
        <strain evidence="5">CCUG 56756</strain>
    </source>
</reference>
<evidence type="ECO:0000313" key="5">
    <source>
        <dbReference type="Proteomes" id="UP001597109"/>
    </source>
</evidence>